<dbReference type="Proteomes" id="UP000296374">
    <property type="component" value="Chromosome"/>
</dbReference>
<feature type="transmembrane region" description="Helical" evidence="1">
    <location>
        <begin position="102"/>
        <end position="121"/>
    </location>
</feature>
<feature type="transmembrane region" description="Helical" evidence="1">
    <location>
        <begin position="214"/>
        <end position="234"/>
    </location>
</feature>
<dbReference type="PANTHER" id="PTHR22911:SF135">
    <property type="entry name" value="BLR4310 PROTEIN"/>
    <property type="match status" value="1"/>
</dbReference>
<dbReference type="PANTHER" id="PTHR22911">
    <property type="entry name" value="ACYL-MALONYL CONDENSING ENZYME-RELATED"/>
    <property type="match status" value="1"/>
</dbReference>
<feature type="transmembrane region" description="Helical" evidence="1">
    <location>
        <begin position="12"/>
        <end position="33"/>
    </location>
</feature>
<evidence type="ECO:0000313" key="4">
    <source>
        <dbReference type="Proteomes" id="UP000296374"/>
    </source>
</evidence>
<protein>
    <submittedName>
        <fullName evidence="3">DMT family transporter</fullName>
    </submittedName>
</protein>
<feature type="transmembrane region" description="Helical" evidence="1">
    <location>
        <begin position="246"/>
        <end position="262"/>
    </location>
</feature>
<dbReference type="Pfam" id="PF00892">
    <property type="entry name" value="EamA"/>
    <property type="match status" value="2"/>
</dbReference>
<dbReference type="KEGG" id="plia:E4191_05030"/>
<dbReference type="EMBL" id="CP038439">
    <property type="protein sequence ID" value="QBX34140.1"/>
    <property type="molecule type" value="Genomic_DNA"/>
</dbReference>
<feature type="transmembrane region" description="Helical" evidence="1">
    <location>
        <begin position="39"/>
        <end position="58"/>
    </location>
</feature>
<dbReference type="InterPro" id="IPR037185">
    <property type="entry name" value="EmrE-like"/>
</dbReference>
<feature type="transmembrane region" description="Helical" evidence="1">
    <location>
        <begin position="128"/>
        <end position="147"/>
    </location>
</feature>
<dbReference type="AlphaFoldDB" id="A0A4P7HKG6"/>
<dbReference type="InterPro" id="IPR000620">
    <property type="entry name" value="EamA_dom"/>
</dbReference>
<proteinExistence type="predicted"/>
<feature type="transmembrane region" description="Helical" evidence="1">
    <location>
        <begin position="153"/>
        <end position="170"/>
    </location>
</feature>
<evidence type="ECO:0000259" key="2">
    <source>
        <dbReference type="Pfam" id="PF00892"/>
    </source>
</evidence>
<dbReference type="SUPFAM" id="SSF103481">
    <property type="entry name" value="Multidrug resistance efflux transporter EmrE"/>
    <property type="match status" value="2"/>
</dbReference>
<evidence type="ECO:0000313" key="3">
    <source>
        <dbReference type="EMBL" id="QBX34140.1"/>
    </source>
</evidence>
<accession>A0A4P7HKG6</accession>
<feature type="transmembrane region" description="Helical" evidence="1">
    <location>
        <begin position="182"/>
        <end position="202"/>
    </location>
</feature>
<keyword evidence="1" id="KW-1133">Transmembrane helix</keyword>
<evidence type="ECO:0000256" key="1">
    <source>
        <dbReference type="SAM" id="Phobius"/>
    </source>
</evidence>
<keyword evidence="1" id="KW-0472">Membrane</keyword>
<dbReference type="RefSeq" id="WP_135312430.1">
    <property type="nucleotide sequence ID" value="NZ_CP038439.1"/>
</dbReference>
<feature type="domain" description="EamA" evidence="2">
    <location>
        <begin position="12"/>
        <end position="143"/>
    </location>
</feature>
<feature type="transmembrane region" description="Helical" evidence="1">
    <location>
        <begin position="79"/>
        <end position="96"/>
    </location>
</feature>
<keyword evidence="1" id="KW-0812">Transmembrane</keyword>
<organism evidence="3 4">
    <name type="scientific">Paracoccus liaowanqingii</name>
    <dbReference type="NCBI Taxonomy" id="2560053"/>
    <lineage>
        <taxon>Bacteria</taxon>
        <taxon>Pseudomonadati</taxon>
        <taxon>Pseudomonadota</taxon>
        <taxon>Alphaproteobacteria</taxon>
        <taxon>Rhodobacterales</taxon>
        <taxon>Paracoccaceae</taxon>
        <taxon>Paracoccus</taxon>
    </lineage>
</organism>
<feature type="transmembrane region" description="Helical" evidence="1">
    <location>
        <begin position="268"/>
        <end position="286"/>
    </location>
</feature>
<dbReference type="GO" id="GO:0016020">
    <property type="term" value="C:membrane"/>
    <property type="evidence" value="ECO:0007669"/>
    <property type="project" value="InterPro"/>
</dbReference>
<feature type="domain" description="EamA" evidence="2">
    <location>
        <begin position="153"/>
        <end position="279"/>
    </location>
</feature>
<reference evidence="4" key="1">
    <citation type="submission" date="2019-03" db="EMBL/GenBank/DDBJ databases">
        <authorList>
            <person name="Li J."/>
        </authorList>
    </citation>
    <scope>NUCLEOTIDE SEQUENCE [LARGE SCALE GENOMIC DNA]</scope>
    <source>
        <strain evidence="4">2251</strain>
    </source>
</reference>
<gene>
    <name evidence="3" type="ORF">E4191_05030</name>
</gene>
<sequence length="307" mass="31891">MIGAGLTDNGRAALFMIASMAMFAIEDAFLKILTRTMPIWQLLAIVGAISALIFGLRLRLRGQRLWTRALGHPMVLMRNLGEIVGALSFLTALATGDLSTTSAILQVLPLTLVLGAALFLGEAVGWRRWASVVVGFAGVLLILRPGTAAFDPAMLWACLGVAGLTLRDLATRRIPAGVASDQLSGSAYAAILVAGLLLGLATGTGPVMPDPAQVGLLAGTVVFGVLGYATLVAASRLGEASVVAPFRYARLGFALLVAAVVFGERPDLPMLAGSGLIALAGGYAMWREARKPRRPAPVDGLIRPGPS</sequence>
<name>A0A4P7HKG6_9RHOB</name>